<reference evidence="1" key="1">
    <citation type="submission" date="2021-05" db="EMBL/GenBank/DDBJ databases">
        <authorList>
            <person name="Scholz U."/>
            <person name="Mascher M."/>
            <person name="Fiebig A."/>
        </authorList>
    </citation>
    <scope>NUCLEOTIDE SEQUENCE [LARGE SCALE GENOMIC DNA]</scope>
</reference>
<evidence type="ECO:0000313" key="2">
    <source>
        <dbReference type="Proteomes" id="UP001732700"/>
    </source>
</evidence>
<dbReference type="EnsemblPlants" id="AVESA.00010b.r2.5DG0961090.1">
    <property type="protein sequence ID" value="AVESA.00010b.r2.5DG0961090.1.CDS.1"/>
    <property type="gene ID" value="AVESA.00010b.r2.5DG0961090"/>
</dbReference>
<protein>
    <submittedName>
        <fullName evidence="1">Uncharacterized protein</fullName>
    </submittedName>
</protein>
<reference evidence="1" key="2">
    <citation type="submission" date="2025-09" db="UniProtKB">
        <authorList>
            <consortium name="EnsemblPlants"/>
        </authorList>
    </citation>
    <scope>IDENTIFICATION</scope>
</reference>
<accession>A0ACD5Y8Q9</accession>
<dbReference type="Proteomes" id="UP001732700">
    <property type="component" value="Chromosome 5D"/>
</dbReference>
<name>A0ACD5Y8Q9_AVESA</name>
<sequence length="185" mass="20425">METPRRRRMTWSSSSEASFLRMEYPALRPLQKTAQTYSSRSRRRALRVSLSRASLTTPEAISLCSAVVSMGSSMRKTGGARVSSWMARLTRPRRGPKSVTVVAWSARRFARMLCLPRSATILQPDESIGTSLNILKIPPPWPLPPLPPPPPPPPALSAILDRRPLVDGRSSDRRLGPSMKDGIGV</sequence>
<keyword evidence="2" id="KW-1185">Reference proteome</keyword>
<organism evidence="1 2">
    <name type="scientific">Avena sativa</name>
    <name type="common">Oat</name>
    <dbReference type="NCBI Taxonomy" id="4498"/>
    <lineage>
        <taxon>Eukaryota</taxon>
        <taxon>Viridiplantae</taxon>
        <taxon>Streptophyta</taxon>
        <taxon>Embryophyta</taxon>
        <taxon>Tracheophyta</taxon>
        <taxon>Spermatophyta</taxon>
        <taxon>Magnoliopsida</taxon>
        <taxon>Liliopsida</taxon>
        <taxon>Poales</taxon>
        <taxon>Poaceae</taxon>
        <taxon>BOP clade</taxon>
        <taxon>Pooideae</taxon>
        <taxon>Poodae</taxon>
        <taxon>Poeae</taxon>
        <taxon>Poeae Chloroplast Group 1 (Aveneae type)</taxon>
        <taxon>Aveninae</taxon>
        <taxon>Avena</taxon>
    </lineage>
</organism>
<evidence type="ECO:0000313" key="1">
    <source>
        <dbReference type="EnsemblPlants" id="AVESA.00010b.r2.5DG0961090.1.CDS.1"/>
    </source>
</evidence>
<proteinExistence type="predicted"/>